<feature type="non-terminal residue" evidence="5">
    <location>
        <position position="631"/>
    </location>
</feature>
<feature type="region of interest" description="Disordered" evidence="2">
    <location>
        <begin position="430"/>
        <end position="456"/>
    </location>
</feature>
<feature type="compositionally biased region" description="Polar residues" evidence="2">
    <location>
        <begin position="434"/>
        <end position="456"/>
    </location>
</feature>
<keyword evidence="6" id="KW-1185">Reference proteome</keyword>
<organism evidence="5 6">
    <name type="scientific">Dinothrombium tinctorium</name>
    <dbReference type="NCBI Taxonomy" id="1965070"/>
    <lineage>
        <taxon>Eukaryota</taxon>
        <taxon>Metazoa</taxon>
        <taxon>Ecdysozoa</taxon>
        <taxon>Arthropoda</taxon>
        <taxon>Chelicerata</taxon>
        <taxon>Arachnida</taxon>
        <taxon>Acari</taxon>
        <taxon>Acariformes</taxon>
        <taxon>Trombidiformes</taxon>
        <taxon>Prostigmata</taxon>
        <taxon>Anystina</taxon>
        <taxon>Parasitengona</taxon>
        <taxon>Trombidioidea</taxon>
        <taxon>Trombidiidae</taxon>
        <taxon>Dinothrombium</taxon>
    </lineage>
</organism>
<dbReference type="Gene3D" id="2.60.40.10">
    <property type="entry name" value="Immunoglobulins"/>
    <property type="match status" value="3"/>
</dbReference>
<accession>A0A3S3NYF3</accession>
<feature type="domain" description="Ig-like" evidence="4">
    <location>
        <begin position="100"/>
        <end position="194"/>
    </location>
</feature>
<dbReference type="InterPro" id="IPR036116">
    <property type="entry name" value="FN3_sf"/>
</dbReference>
<dbReference type="SUPFAM" id="SSF49265">
    <property type="entry name" value="Fibronectin type III"/>
    <property type="match status" value="1"/>
</dbReference>
<feature type="transmembrane region" description="Helical" evidence="3">
    <location>
        <begin position="398"/>
        <end position="420"/>
    </location>
</feature>
<dbReference type="SUPFAM" id="SSF48726">
    <property type="entry name" value="Immunoglobulin"/>
    <property type="match status" value="3"/>
</dbReference>
<comment type="caution">
    <text evidence="5">The sequence shown here is derived from an EMBL/GenBank/DDBJ whole genome shotgun (WGS) entry which is preliminary data.</text>
</comment>
<evidence type="ECO:0000256" key="2">
    <source>
        <dbReference type="SAM" id="MobiDB-lite"/>
    </source>
</evidence>
<dbReference type="AlphaFoldDB" id="A0A3S3NYF3"/>
<dbReference type="OrthoDB" id="8825892at2759"/>
<evidence type="ECO:0000313" key="5">
    <source>
        <dbReference type="EMBL" id="RWS08368.1"/>
    </source>
</evidence>
<evidence type="ECO:0000313" key="6">
    <source>
        <dbReference type="Proteomes" id="UP000285301"/>
    </source>
</evidence>
<protein>
    <recommendedName>
        <fullName evidence="4">Ig-like domain-containing protein</fullName>
    </recommendedName>
</protein>
<proteinExistence type="predicted"/>
<evidence type="ECO:0000256" key="3">
    <source>
        <dbReference type="SAM" id="Phobius"/>
    </source>
</evidence>
<keyword evidence="3" id="KW-1133">Transmembrane helix</keyword>
<dbReference type="InterPro" id="IPR007110">
    <property type="entry name" value="Ig-like_dom"/>
</dbReference>
<feature type="domain" description="Ig-like" evidence="4">
    <location>
        <begin position="17"/>
        <end position="93"/>
    </location>
</feature>
<dbReference type="PROSITE" id="PS50835">
    <property type="entry name" value="IG_LIKE"/>
    <property type="match status" value="2"/>
</dbReference>
<name>A0A3S3NYF3_9ACAR</name>
<sequence length="631" mass="69776">MDEYGQRLRDTVGPFNEGAHLTVVCETEGGKPQPSLVWLRNGSLFDNSWSITPQGIIRNELVISRLTRKDLMSTITCQASNSNLTRPAASSITLDLNLRPLDVKITSIRRPLSAGKRVELTCQSRGSRPPAIVTWWKGSKRLQHVIEDISSHENLTISSVHFTPSIEDNGKLLSCRADHSILPDSALEDSWMLDVYYAPICKPDQKTVFGVATREPIQVPCQVEANPPKVTFHWQLNNTFKVTEVKNFMSADLMSTAVYAPRTNLGYGQLLCWASNKVGKQKEPCVFNVIPAGPPQTVRNCLVGNQSMDSLVIKCEAGEDGGLEQHFYLEVYNSANGLIQSNLSSTKSPVFEVQGLPMSSTFLLVLYAANAKGKSNSVTLSASTLPFPNKEVNTITPVIAVLIGVVGSLVFTAIAIMMIAKFRGFDHNKDGARHNSSQRSHQPTNEPEPNRGLNQNGNATYAVESVVNDQWDQEINESEKYMLRDEPNSGTYGIGREGHVSLTLEPRRTPEGDVFTDRCQSDSGSTISSNTHQAQDNNYKRMPRYLLPPQAILKEPSVVILNEDESVMTTETPLINGLYFPQYANAVSYAELGSKTHNSTVNASIGLASNIQYPKRNLKKRRMENADYRLA</sequence>
<dbReference type="EMBL" id="NCKU01003002">
    <property type="protein sequence ID" value="RWS08368.1"/>
    <property type="molecule type" value="Genomic_DNA"/>
</dbReference>
<evidence type="ECO:0000256" key="1">
    <source>
        <dbReference type="ARBA" id="ARBA00023157"/>
    </source>
</evidence>
<dbReference type="InterPro" id="IPR013162">
    <property type="entry name" value="CD80_C2-set"/>
</dbReference>
<dbReference type="Proteomes" id="UP000285301">
    <property type="component" value="Unassembled WGS sequence"/>
</dbReference>
<keyword evidence="3" id="KW-0472">Membrane</keyword>
<dbReference type="InterPro" id="IPR036179">
    <property type="entry name" value="Ig-like_dom_sf"/>
</dbReference>
<dbReference type="InterPro" id="IPR013783">
    <property type="entry name" value="Ig-like_fold"/>
</dbReference>
<dbReference type="PANTHER" id="PTHR23278:SF19">
    <property type="entry name" value="OBSCURIN"/>
    <property type="match status" value="1"/>
</dbReference>
<gene>
    <name evidence="5" type="ORF">B4U79_11275</name>
</gene>
<dbReference type="PANTHER" id="PTHR23278">
    <property type="entry name" value="SIDESTEP PROTEIN"/>
    <property type="match status" value="1"/>
</dbReference>
<keyword evidence="1" id="KW-1015">Disulfide bond</keyword>
<keyword evidence="3" id="KW-0812">Transmembrane</keyword>
<dbReference type="STRING" id="1965070.A0A3S3NYF3"/>
<reference evidence="5 6" key="1">
    <citation type="journal article" date="2018" name="Gigascience">
        <title>Genomes of trombidid mites reveal novel predicted allergens and laterally-transferred genes associated with secondary metabolism.</title>
        <authorList>
            <person name="Dong X."/>
            <person name="Chaisiri K."/>
            <person name="Xia D."/>
            <person name="Armstrong S.D."/>
            <person name="Fang Y."/>
            <person name="Donnelly M.J."/>
            <person name="Kadowaki T."/>
            <person name="McGarry J.W."/>
            <person name="Darby A.C."/>
            <person name="Makepeace B.L."/>
        </authorList>
    </citation>
    <scope>NUCLEOTIDE SEQUENCE [LARGE SCALE GENOMIC DNA]</scope>
    <source>
        <strain evidence="5">UoL-WK</strain>
    </source>
</reference>
<evidence type="ECO:0000259" key="4">
    <source>
        <dbReference type="PROSITE" id="PS50835"/>
    </source>
</evidence>
<dbReference type="Pfam" id="PF08205">
    <property type="entry name" value="C2-set_2"/>
    <property type="match status" value="2"/>
</dbReference>